<dbReference type="AlphaFoldDB" id="A0A1F5E7P3"/>
<dbReference type="Pfam" id="PF00534">
    <property type="entry name" value="Glycos_transf_1"/>
    <property type="match status" value="1"/>
</dbReference>
<dbReference type="SUPFAM" id="SSF53756">
    <property type="entry name" value="UDP-Glycosyltransferase/glycogen phosphorylase"/>
    <property type="match status" value="1"/>
</dbReference>
<dbReference type="STRING" id="1797457.A2160_02790"/>
<organism evidence="3 4">
    <name type="scientific">Candidatus Beckwithbacteria bacterium RBG_13_42_9</name>
    <dbReference type="NCBI Taxonomy" id="1797457"/>
    <lineage>
        <taxon>Bacteria</taxon>
        <taxon>Candidatus Beckwithiibacteriota</taxon>
    </lineage>
</organism>
<dbReference type="PANTHER" id="PTHR45947">
    <property type="entry name" value="SULFOQUINOVOSYL TRANSFERASE SQD2"/>
    <property type="match status" value="1"/>
</dbReference>
<evidence type="ECO:0008006" key="5">
    <source>
        <dbReference type="Google" id="ProtNLM"/>
    </source>
</evidence>
<dbReference type="GO" id="GO:0016757">
    <property type="term" value="F:glycosyltransferase activity"/>
    <property type="evidence" value="ECO:0007669"/>
    <property type="project" value="InterPro"/>
</dbReference>
<dbReference type="Gene3D" id="3.40.50.2000">
    <property type="entry name" value="Glycogen Phosphorylase B"/>
    <property type="match status" value="2"/>
</dbReference>
<name>A0A1F5E7P3_9BACT</name>
<gene>
    <name evidence="3" type="ORF">A2160_02790</name>
</gene>
<dbReference type="PANTHER" id="PTHR45947:SF3">
    <property type="entry name" value="SULFOQUINOVOSYL TRANSFERASE SQD2"/>
    <property type="match status" value="1"/>
</dbReference>
<dbReference type="Pfam" id="PF13439">
    <property type="entry name" value="Glyco_transf_4"/>
    <property type="match status" value="1"/>
</dbReference>
<dbReference type="InterPro" id="IPR028098">
    <property type="entry name" value="Glyco_trans_4-like_N"/>
</dbReference>
<evidence type="ECO:0000259" key="2">
    <source>
        <dbReference type="Pfam" id="PF13439"/>
    </source>
</evidence>
<feature type="domain" description="Glycosyltransferase subfamily 4-like N-terminal" evidence="2">
    <location>
        <begin position="14"/>
        <end position="187"/>
    </location>
</feature>
<feature type="domain" description="Glycosyl transferase family 1" evidence="1">
    <location>
        <begin position="197"/>
        <end position="362"/>
    </location>
</feature>
<dbReference type="InterPro" id="IPR050194">
    <property type="entry name" value="Glycosyltransferase_grp1"/>
</dbReference>
<evidence type="ECO:0000259" key="1">
    <source>
        <dbReference type="Pfam" id="PF00534"/>
    </source>
</evidence>
<dbReference type="Proteomes" id="UP000177006">
    <property type="component" value="Unassembled WGS sequence"/>
</dbReference>
<evidence type="ECO:0000313" key="4">
    <source>
        <dbReference type="Proteomes" id="UP000177006"/>
    </source>
</evidence>
<reference evidence="3 4" key="1">
    <citation type="journal article" date="2016" name="Nat. Commun.">
        <title>Thousands of microbial genomes shed light on interconnected biogeochemical processes in an aquifer system.</title>
        <authorList>
            <person name="Anantharaman K."/>
            <person name="Brown C.T."/>
            <person name="Hug L.A."/>
            <person name="Sharon I."/>
            <person name="Castelle C.J."/>
            <person name="Probst A.J."/>
            <person name="Thomas B.C."/>
            <person name="Singh A."/>
            <person name="Wilkins M.J."/>
            <person name="Karaoz U."/>
            <person name="Brodie E.L."/>
            <person name="Williams K.H."/>
            <person name="Hubbard S.S."/>
            <person name="Banfield J.F."/>
        </authorList>
    </citation>
    <scope>NUCLEOTIDE SEQUENCE [LARGE SCALE GENOMIC DNA]</scope>
</reference>
<evidence type="ECO:0000313" key="3">
    <source>
        <dbReference type="EMBL" id="OGD63385.1"/>
    </source>
</evidence>
<dbReference type="CDD" id="cd03801">
    <property type="entry name" value="GT4_PimA-like"/>
    <property type="match status" value="1"/>
</dbReference>
<sequence length="392" mass="44311">MRILTIQASYFPMIGGAEIFHQKTAEWMVKQRHQVDVVTCIWDKPDVKRKSWKRNQEIISGVSIFRVKPWFYIHYLKSIGSIWPLYCQSLQLIKLKKYDLIHAHIFPASIVGALLKKATGLPLIITVQGGDMADYAETGSNFSFFIKPIISRALKKADLVHTVSDQLKRDVKKIGAMNIRVIPNGVDSLLFKPRNKIKLRKVLGLESGKFIIISHSRLTPKNGLDILIKAISRSKSKENVLLLLVGNGEQESDLRRLTNQLCLQKQVRFYGYQPKEMVAKLLATADIFVRPSRQEGFGISFLEAMASGIPVIGTEIGGITDFIKDGQNGLLIKKAVVGELINKIEYLQANKNLQQVLGKNSRLTAQKYSWSKICSHIESQYQSILNKNMYGK</sequence>
<accession>A0A1F5E7P3</accession>
<comment type="caution">
    <text evidence="3">The sequence shown here is derived from an EMBL/GenBank/DDBJ whole genome shotgun (WGS) entry which is preliminary data.</text>
</comment>
<dbReference type="EMBL" id="MEZK01000010">
    <property type="protein sequence ID" value="OGD63385.1"/>
    <property type="molecule type" value="Genomic_DNA"/>
</dbReference>
<protein>
    <recommendedName>
        <fullName evidence="5">Glycosyl transferase family 1</fullName>
    </recommendedName>
</protein>
<proteinExistence type="predicted"/>
<dbReference type="InterPro" id="IPR001296">
    <property type="entry name" value="Glyco_trans_1"/>
</dbReference>